<dbReference type="EMBL" id="BAAANT010000074">
    <property type="protein sequence ID" value="GAA1500712.1"/>
    <property type="molecule type" value="Genomic_DNA"/>
</dbReference>
<feature type="transmembrane region" description="Helical" evidence="2">
    <location>
        <begin position="79"/>
        <end position="99"/>
    </location>
</feature>
<dbReference type="Gene3D" id="1.10.10.10">
    <property type="entry name" value="Winged helix-like DNA-binding domain superfamily/Winged helix DNA-binding domain"/>
    <property type="match status" value="1"/>
</dbReference>
<keyword evidence="2" id="KW-1133">Transmembrane helix</keyword>
<dbReference type="InterPro" id="IPR021235">
    <property type="entry name" value="DUF2637"/>
</dbReference>
<feature type="transmembrane region" description="Helical" evidence="2">
    <location>
        <begin position="142"/>
        <end position="164"/>
    </location>
</feature>
<evidence type="ECO:0000256" key="1">
    <source>
        <dbReference type="SAM" id="MobiDB-lite"/>
    </source>
</evidence>
<evidence type="ECO:0000313" key="3">
    <source>
        <dbReference type="EMBL" id="GAA1500712.1"/>
    </source>
</evidence>
<organism evidence="3 4">
    <name type="scientific">Kitasatospora kazusensis</name>
    <dbReference type="NCBI Taxonomy" id="407974"/>
    <lineage>
        <taxon>Bacteria</taxon>
        <taxon>Bacillati</taxon>
        <taxon>Actinomycetota</taxon>
        <taxon>Actinomycetes</taxon>
        <taxon>Kitasatosporales</taxon>
        <taxon>Streptomycetaceae</taxon>
        <taxon>Kitasatospora</taxon>
    </lineage>
</organism>
<evidence type="ECO:0000313" key="4">
    <source>
        <dbReference type="Proteomes" id="UP001422759"/>
    </source>
</evidence>
<dbReference type="Pfam" id="PF13384">
    <property type="entry name" value="HTH_23"/>
    <property type="match status" value="1"/>
</dbReference>
<feature type="region of interest" description="Disordered" evidence="1">
    <location>
        <begin position="173"/>
        <end position="195"/>
    </location>
</feature>
<dbReference type="Pfam" id="PF10935">
    <property type="entry name" value="DUF2637"/>
    <property type="match status" value="1"/>
</dbReference>
<keyword evidence="4" id="KW-1185">Reference proteome</keyword>
<name>A0ABP4KBB7_9ACTN</name>
<feature type="transmembrane region" description="Helical" evidence="2">
    <location>
        <begin position="39"/>
        <end position="59"/>
    </location>
</feature>
<evidence type="ECO:0008006" key="5">
    <source>
        <dbReference type="Google" id="ProtNLM"/>
    </source>
</evidence>
<accession>A0ABP4KBB7</accession>
<comment type="caution">
    <text evidence="3">The sequence shown here is derived from an EMBL/GenBank/DDBJ whole genome shotgun (WGS) entry which is preliminary data.</text>
</comment>
<dbReference type="InterPro" id="IPR036388">
    <property type="entry name" value="WH-like_DNA-bd_sf"/>
</dbReference>
<keyword evidence="2" id="KW-0472">Membrane</keyword>
<reference evidence="4" key="1">
    <citation type="journal article" date="2019" name="Int. J. Syst. Evol. Microbiol.">
        <title>The Global Catalogue of Microorganisms (GCM) 10K type strain sequencing project: providing services to taxonomists for standard genome sequencing and annotation.</title>
        <authorList>
            <consortium name="The Broad Institute Genomics Platform"/>
            <consortium name="The Broad Institute Genome Sequencing Center for Infectious Disease"/>
            <person name="Wu L."/>
            <person name="Ma J."/>
        </authorList>
    </citation>
    <scope>NUCLEOTIDE SEQUENCE [LARGE SCALE GENOMIC DNA]</scope>
    <source>
        <strain evidence="4">JCM 14560</strain>
    </source>
</reference>
<protein>
    <recommendedName>
        <fullName evidence="5">Homeodomain-like domain-containing protein</fullName>
    </recommendedName>
</protein>
<gene>
    <name evidence="3" type="ORF">GCM10009760_62610</name>
</gene>
<sequence length="349" mass="36736">MNRTTEYDPRTEVHTPVHLGAQEVPAPHTEPHTDEHIPFLLLLALIVGASAVAAVAMAASSFTLAELGTAIGWKEWGGWLAWSLPVSVDLLAAVAGVAWLSKGVAEQARRLARTITLIAVATSVLLNAVSHLVQSGSVKVGPWLVIAVSTVPPIVAAVGLHLVVTVVRTAGRRTAAPAPGRRGRKRRRAERQQVVQAQVKPVTLPTQQARPEPVSVAPAAAAPAPAEPVVEWEPVTAPAAEEPVEVWPVPVQEPAPVEQPAAVPAQLQLVESSGWQVRTPVHTGADQQVDAEDDDDDAVDAAARADRDQLIVRAAAEGTSQREIARKVGCSATTVRNVLARHAAAQEVA</sequence>
<dbReference type="RefSeq" id="WP_344469646.1">
    <property type="nucleotide sequence ID" value="NZ_BAAANT010000074.1"/>
</dbReference>
<evidence type="ECO:0000256" key="2">
    <source>
        <dbReference type="SAM" id="Phobius"/>
    </source>
</evidence>
<proteinExistence type="predicted"/>
<feature type="transmembrane region" description="Helical" evidence="2">
    <location>
        <begin position="111"/>
        <end position="130"/>
    </location>
</feature>
<dbReference type="Proteomes" id="UP001422759">
    <property type="component" value="Unassembled WGS sequence"/>
</dbReference>
<keyword evidence="2" id="KW-0812">Transmembrane</keyword>